<reference evidence="3" key="2">
    <citation type="submission" date="2025-09" db="UniProtKB">
        <authorList>
            <consortium name="Ensembl"/>
        </authorList>
    </citation>
    <scope>IDENTIFICATION</scope>
</reference>
<dbReference type="AlphaFoldDB" id="A0A8C3A4Z0"/>
<feature type="region of interest" description="Disordered" evidence="1">
    <location>
        <begin position="1"/>
        <end position="31"/>
    </location>
</feature>
<keyword evidence="2" id="KW-1133">Transmembrane helix</keyword>
<keyword evidence="2" id="KW-0472">Membrane</keyword>
<keyword evidence="2" id="KW-0812">Transmembrane</keyword>
<name>A0A8C3A4Z0_CYCLU</name>
<dbReference type="GeneTree" id="ENSGT00940000173984"/>
<dbReference type="Ensembl" id="ENSCLMT00005039231.1">
    <property type="protein sequence ID" value="ENSCLMP00005037765.1"/>
    <property type="gene ID" value="ENSCLMG00005017933.1"/>
</dbReference>
<evidence type="ECO:0000256" key="2">
    <source>
        <dbReference type="SAM" id="Phobius"/>
    </source>
</evidence>
<evidence type="ECO:0000256" key="1">
    <source>
        <dbReference type="SAM" id="MobiDB-lite"/>
    </source>
</evidence>
<sequence length="175" mass="18988">MKFLTFFNPPEPEPDISSVPPSDPVRPRDSVTLKGSVLSDSETKTCPGEHSVCCIRAGSHQYHPSCNGNRVEEQEENPEGLSTKKCISSFYMNVSCSGPGSYYCAVATCQERCPGNRSEPEAEAGTRNSQKDITIIFLLCVALAASLIVIAILIYSMKELKKKSCGVCDGKQTQS</sequence>
<accession>A0A8C3A4Z0</accession>
<evidence type="ECO:0000313" key="3">
    <source>
        <dbReference type="Ensembl" id="ENSCLMP00005037765.1"/>
    </source>
</evidence>
<organism evidence="3 4">
    <name type="scientific">Cyclopterus lumpus</name>
    <name type="common">Lumpsucker</name>
    <dbReference type="NCBI Taxonomy" id="8103"/>
    <lineage>
        <taxon>Eukaryota</taxon>
        <taxon>Metazoa</taxon>
        <taxon>Chordata</taxon>
        <taxon>Craniata</taxon>
        <taxon>Vertebrata</taxon>
        <taxon>Euteleostomi</taxon>
        <taxon>Actinopterygii</taxon>
        <taxon>Neopterygii</taxon>
        <taxon>Teleostei</taxon>
        <taxon>Neoteleostei</taxon>
        <taxon>Acanthomorphata</taxon>
        <taxon>Eupercaria</taxon>
        <taxon>Perciformes</taxon>
        <taxon>Cottioidei</taxon>
        <taxon>Cottales</taxon>
        <taxon>Cyclopteridae</taxon>
        <taxon>Cyclopterus</taxon>
    </lineage>
</organism>
<proteinExistence type="predicted"/>
<keyword evidence="4" id="KW-1185">Reference proteome</keyword>
<protein>
    <submittedName>
        <fullName evidence="3">Uncharacterized protein</fullName>
    </submittedName>
</protein>
<feature type="transmembrane region" description="Helical" evidence="2">
    <location>
        <begin position="135"/>
        <end position="155"/>
    </location>
</feature>
<evidence type="ECO:0000313" key="4">
    <source>
        <dbReference type="Proteomes" id="UP000694565"/>
    </source>
</evidence>
<dbReference type="Proteomes" id="UP000694565">
    <property type="component" value="Unplaced"/>
</dbReference>
<reference evidence="3" key="1">
    <citation type="submission" date="2025-08" db="UniProtKB">
        <authorList>
            <consortium name="Ensembl"/>
        </authorList>
    </citation>
    <scope>IDENTIFICATION</scope>
</reference>